<protein>
    <submittedName>
        <fullName evidence="16">Low-density lipoprotein receptor-related protein 10 isoform X1</fullName>
    </submittedName>
</protein>
<dbReference type="OrthoDB" id="9990982at2759"/>
<dbReference type="Pfam" id="PF00431">
    <property type="entry name" value="CUB"/>
    <property type="match status" value="2"/>
</dbReference>
<name>A0A6J0UXF7_9SAUR</name>
<feature type="region of interest" description="Disordered" evidence="13">
    <location>
        <begin position="538"/>
        <end position="619"/>
    </location>
</feature>
<evidence type="ECO:0000256" key="5">
    <source>
        <dbReference type="ARBA" id="ARBA00022737"/>
    </source>
</evidence>
<comment type="similarity">
    <text evidence="2">Belongs to the LDLR family.</text>
</comment>
<dbReference type="GO" id="GO:0005905">
    <property type="term" value="C:clathrin-coated pit"/>
    <property type="evidence" value="ECO:0007669"/>
    <property type="project" value="UniProtKB-KW"/>
</dbReference>
<evidence type="ECO:0000256" key="7">
    <source>
        <dbReference type="ARBA" id="ARBA00023136"/>
    </source>
</evidence>
<keyword evidence="7" id="KW-0472">Membrane</keyword>
<dbReference type="GO" id="GO:0006897">
    <property type="term" value="P:endocytosis"/>
    <property type="evidence" value="ECO:0007669"/>
    <property type="project" value="UniProtKB-KW"/>
</dbReference>
<dbReference type="Pfam" id="PF00057">
    <property type="entry name" value="Ldl_recept_a"/>
    <property type="match status" value="1"/>
</dbReference>
<accession>A0A6J0UXF7</accession>
<evidence type="ECO:0000256" key="6">
    <source>
        <dbReference type="ARBA" id="ARBA00022989"/>
    </source>
</evidence>
<dbReference type="InterPro" id="IPR023415">
    <property type="entry name" value="LDLR_class-A_CS"/>
</dbReference>
<organism evidence="15 16">
    <name type="scientific">Pogona vitticeps</name>
    <name type="common">central bearded dragon</name>
    <dbReference type="NCBI Taxonomy" id="103695"/>
    <lineage>
        <taxon>Eukaryota</taxon>
        <taxon>Metazoa</taxon>
        <taxon>Chordata</taxon>
        <taxon>Craniata</taxon>
        <taxon>Vertebrata</taxon>
        <taxon>Euteleostomi</taxon>
        <taxon>Lepidosauria</taxon>
        <taxon>Squamata</taxon>
        <taxon>Bifurcata</taxon>
        <taxon>Unidentata</taxon>
        <taxon>Episquamata</taxon>
        <taxon>Toxicofera</taxon>
        <taxon>Iguania</taxon>
        <taxon>Acrodonta</taxon>
        <taxon>Agamidae</taxon>
        <taxon>Amphibolurinae</taxon>
        <taxon>Pogona</taxon>
    </lineage>
</organism>
<evidence type="ECO:0000256" key="11">
    <source>
        <dbReference type="PROSITE-ProRule" id="PRU00059"/>
    </source>
</evidence>
<evidence type="ECO:0000259" key="14">
    <source>
        <dbReference type="PROSITE" id="PS01180"/>
    </source>
</evidence>
<comment type="subcellular location">
    <subcellularLocation>
        <location evidence="10">Membrane</location>
        <location evidence="10">Coated pit</location>
    </subcellularLocation>
    <subcellularLocation>
        <location evidence="1">Membrane</location>
        <topology evidence="1">Single-pass membrane protein</topology>
    </subcellularLocation>
</comment>
<dbReference type="InterPro" id="IPR036055">
    <property type="entry name" value="LDL_receptor-like_sf"/>
</dbReference>
<feature type="domain" description="CUB" evidence="14">
    <location>
        <begin position="170"/>
        <end position="283"/>
    </location>
</feature>
<evidence type="ECO:0000256" key="8">
    <source>
        <dbReference type="ARBA" id="ARBA00023157"/>
    </source>
</evidence>
<evidence type="ECO:0000313" key="16">
    <source>
        <dbReference type="RefSeq" id="XP_020665387.2"/>
    </source>
</evidence>
<dbReference type="GeneID" id="110087814"/>
<feature type="disulfide bond" evidence="12">
    <location>
        <begin position="377"/>
        <end position="395"/>
    </location>
</feature>
<dbReference type="PROSITE" id="PS50068">
    <property type="entry name" value="LDLRA_2"/>
    <property type="match status" value="3"/>
</dbReference>
<feature type="compositionally biased region" description="Low complexity" evidence="13">
    <location>
        <begin position="538"/>
        <end position="569"/>
    </location>
</feature>
<feature type="disulfide bond" evidence="12">
    <location>
        <begin position="352"/>
        <end position="367"/>
    </location>
</feature>
<dbReference type="AlphaFoldDB" id="A0A6J0UXF7"/>
<dbReference type="PANTHER" id="PTHR24270">
    <property type="entry name" value="LOW-DENSITY LIPOPROTEIN RECEPTOR-RELATED"/>
    <property type="match status" value="1"/>
</dbReference>
<dbReference type="KEGG" id="pvt:110087814"/>
<dbReference type="RefSeq" id="XP_020665387.2">
    <property type="nucleotide sequence ID" value="XM_020809728.2"/>
</dbReference>
<feature type="domain" description="CUB" evidence="14">
    <location>
        <begin position="57"/>
        <end position="161"/>
    </location>
</feature>
<evidence type="ECO:0000256" key="12">
    <source>
        <dbReference type="PROSITE-ProRule" id="PRU00124"/>
    </source>
</evidence>
<keyword evidence="15" id="KW-1185">Reference proteome</keyword>
<feature type="compositionally biased region" description="Low complexity" evidence="13">
    <location>
        <begin position="657"/>
        <end position="675"/>
    </location>
</feature>
<dbReference type="InterPro" id="IPR050685">
    <property type="entry name" value="LDLR"/>
</dbReference>
<evidence type="ECO:0000256" key="10">
    <source>
        <dbReference type="ARBA" id="ARBA00037878"/>
    </source>
</evidence>
<comment type="caution">
    <text evidence="12">Lacks conserved residue(s) required for the propagation of feature annotation.</text>
</comment>
<dbReference type="GO" id="GO:0005041">
    <property type="term" value="F:low-density lipoprotein particle receptor activity"/>
    <property type="evidence" value="ECO:0007669"/>
    <property type="project" value="TreeGrafter"/>
</dbReference>
<proteinExistence type="inferred from homology"/>
<keyword evidence="5" id="KW-0677">Repeat</keyword>
<evidence type="ECO:0000256" key="4">
    <source>
        <dbReference type="ARBA" id="ARBA00022692"/>
    </source>
</evidence>
<feature type="compositionally biased region" description="Pro residues" evidence="13">
    <location>
        <begin position="588"/>
        <end position="617"/>
    </location>
</feature>
<keyword evidence="4" id="KW-0812">Transmembrane</keyword>
<keyword evidence="6" id="KW-1133">Transmembrane helix</keyword>
<dbReference type="PANTHER" id="PTHR24270:SF17">
    <property type="entry name" value="LOW-DENSITY LIPOPROTEIN RECEPTOR-RELATED PROTEIN 10"/>
    <property type="match status" value="1"/>
</dbReference>
<feature type="region of interest" description="Disordered" evidence="13">
    <location>
        <begin position="634"/>
        <end position="684"/>
    </location>
</feature>
<evidence type="ECO:0000256" key="1">
    <source>
        <dbReference type="ARBA" id="ARBA00004167"/>
    </source>
</evidence>
<feature type="disulfide bond" evidence="12">
    <location>
        <begin position="310"/>
        <end position="325"/>
    </location>
</feature>
<dbReference type="PRINTS" id="PR00261">
    <property type="entry name" value="LDLRECEPTOR"/>
</dbReference>
<feature type="disulfide bond" evidence="12">
    <location>
        <begin position="389"/>
        <end position="404"/>
    </location>
</feature>
<dbReference type="Gene3D" id="4.10.400.10">
    <property type="entry name" value="Low-density Lipoprotein Receptor"/>
    <property type="match status" value="3"/>
</dbReference>
<evidence type="ECO:0000256" key="9">
    <source>
        <dbReference type="ARBA" id="ARBA00023176"/>
    </source>
</evidence>
<dbReference type="InterPro" id="IPR035914">
    <property type="entry name" value="Sperma_CUB_dom_sf"/>
</dbReference>
<keyword evidence="9" id="KW-0168">Coated pit</keyword>
<feature type="disulfide bond" evidence="11">
    <location>
        <begin position="170"/>
        <end position="197"/>
    </location>
</feature>
<dbReference type="SMART" id="SM00042">
    <property type="entry name" value="CUB"/>
    <property type="match status" value="2"/>
</dbReference>
<gene>
    <name evidence="16" type="primary">LRP10</name>
</gene>
<keyword evidence="8 12" id="KW-1015">Disulfide bond</keyword>
<evidence type="ECO:0000313" key="15">
    <source>
        <dbReference type="Proteomes" id="UP001652642"/>
    </source>
</evidence>
<keyword evidence="16" id="KW-0449">Lipoprotein</keyword>
<dbReference type="CDD" id="cd00112">
    <property type="entry name" value="LDLa"/>
    <property type="match status" value="2"/>
</dbReference>
<evidence type="ECO:0000256" key="2">
    <source>
        <dbReference type="ARBA" id="ARBA00009939"/>
    </source>
</evidence>
<dbReference type="SMART" id="SM00192">
    <property type="entry name" value="LDLa"/>
    <property type="match status" value="3"/>
</dbReference>
<dbReference type="GO" id="GO:0005886">
    <property type="term" value="C:plasma membrane"/>
    <property type="evidence" value="ECO:0007669"/>
    <property type="project" value="TreeGrafter"/>
</dbReference>
<evidence type="ECO:0000256" key="3">
    <source>
        <dbReference type="ARBA" id="ARBA00022583"/>
    </source>
</evidence>
<dbReference type="InterPro" id="IPR000859">
    <property type="entry name" value="CUB_dom"/>
</dbReference>
<dbReference type="SUPFAM" id="SSF57424">
    <property type="entry name" value="LDL receptor-like module"/>
    <property type="match status" value="2"/>
</dbReference>
<feature type="region of interest" description="Disordered" evidence="13">
    <location>
        <begin position="1"/>
        <end position="28"/>
    </location>
</feature>
<dbReference type="Proteomes" id="UP001652642">
    <property type="component" value="Chromosome 6"/>
</dbReference>
<feature type="disulfide bond" evidence="11">
    <location>
        <begin position="57"/>
        <end position="84"/>
    </location>
</feature>
<feature type="disulfide bond" evidence="12">
    <location>
        <begin position="370"/>
        <end position="382"/>
    </location>
</feature>
<dbReference type="PROSITE" id="PS01180">
    <property type="entry name" value="CUB"/>
    <property type="match status" value="2"/>
</dbReference>
<dbReference type="CDD" id="cd00041">
    <property type="entry name" value="CUB"/>
    <property type="match status" value="2"/>
</dbReference>
<dbReference type="Gene3D" id="2.60.120.290">
    <property type="entry name" value="Spermadhesin, CUB domain"/>
    <property type="match status" value="2"/>
</dbReference>
<keyword evidence="16" id="KW-0675">Receptor</keyword>
<reference evidence="16" key="1">
    <citation type="submission" date="2025-08" db="UniProtKB">
        <authorList>
            <consortium name="RefSeq"/>
        </authorList>
    </citation>
    <scope>IDENTIFICATION</scope>
</reference>
<dbReference type="PROSITE" id="PS01209">
    <property type="entry name" value="LDLRA_1"/>
    <property type="match status" value="1"/>
</dbReference>
<dbReference type="InParanoid" id="A0A6J0UXF7"/>
<evidence type="ECO:0000256" key="13">
    <source>
        <dbReference type="SAM" id="MobiDB-lite"/>
    </source>
</evidence>
<sequence>MMEAKQLLAPEGDTARTPGSPKARRSAPPDLTRAFLLGLLLGIIQDTESHPSYMGVCQGYPDYREEPQGQIRSPSPLGMSYSSCSWVILGGPEDVIYIRFQRFSLSCSSEMLTIWPPSQPLRKICGYKNPEPLRFRGGNLTLTYSWKFMTGSGFQLKYERESKPPPAIPCNLTLNSFYGVFFSPGFASDAYLGASPCQWALDAHDSRPLSIRFTLLELDIGDSLHVYEGVPGTAPQPHLLRNLDYTSNNKVITVDSRSSQAWVVYEAGPGTTHRGFNATYHVRGFCVPWDFPCGGGDGEGATCYSAAERCDGTWNCANGVDEESCRGCPPGQYACGGQGLSGAVCYSPADRCNYQTFCADAADERHCYTCQPGNFRCRDGRCIYESWVCDGQADCTDASDESDCTYVLPRKVVTAAVIGSLVCGLLLVIALGCTCRLYALRSHEFGILAPMSRMEAQLVQRQAPPSYGQLIARGVIPPVDGFPTESPNQNSVLGNLRSLLHMIRRDPATATAPANTGHRSHRSRFMRRLVRRMRRLGLLPRPAPSSSASSSAMGSATAASTTTGTNASPEPFSGDDNSVSGPREEQAPPLPQKVPPTPAEPVPEPEAPPLPAPPPAPWHSGMFHIFRARLLPVPSSSANQGDLLSAPPSPEDEDDVLLLPLTEPRVENANATANWDADDEPLLT</sequence>
<dbReference type="SUPFAM" id="SSF49854">
    <property type="entry name" value="Spermadhesin, CUB domain"/>
    <property type="match status" value="2"/>
</dbReference>
<keyword evidence="3" id="KW-0254">Endocytosis</keyword>
<dbReference type="CTD" id="26020"/>
<dbReference type="InterPro" id="IPR002172">
    <property type="entry name" value="LDrepeatLR_classA_rpt"/>
</dbReference>